<evidence type="ECO:0000313" key="2">
    <source>
        <dbReference type="Proteomes" id="UP001305787"/>
    </source>
</evidence>
<dbReference type="Proteomes" id="UP001305787">
    <property type="component" value="Plasmid lp54"/>
</dbReference>
<protein>
    <submittedName>
        <fullName evidence="1">Uncharacterized protein</fullName>
    </submittedName>
</protein>
<gene>
    <name evidence="1" type="ORF">QIA45_04625</name>
</gene>
<keyword evidence="2" id="KW-1185">Reference proteome</keyword>
<reference evidence="1" key="1">
    <citation type="submission" date="2023-07" db="EMBL/GenBank/DDBJ databases">
        <title>Genome sequencing of multiple Borrelia sensu lato isolates.</title>
        <authorList>
            <person name="Mongodin E.F."/>
            <person name="Rudenko N."/>
            <person name="Fraser C.M."/>
            <person name="Schutzer S."/>
            <person name="Luft B."/>
            <person name="Morgan R."/>
            <person name="Chastens S."/>
            <person name="Qiu W."/>
        </authorList>
    </citation>
    <scope>NUCLEOTIDE SEQUENCE [LARGE SCALE GENOMIC DNA]</scope>
    <source>
        <strain evidence="1">21038</strain>
    </source>
</reference>
<organism evidence="1 2">
    <name type="scientific">Borrelia andersonii</name>
    <name type="common">Borreliella andersonii</name>
    <dbReference type="NCBI Taxonomy" id="42109"/>
    <lineage>
        <taxon>Bacteria</taxon>
        <taxon>Pseudomonadati</taxon>
        <taxon>Spirochaetota</taxon>
        <taxon>Spirochaetia</taxon>
        <taxon>Spirochaetales</taxon>
        <taxon>Borreliaceae</taxon>
        <taxon>Borreliella</taxon>
    </lineage>
</organism>
<sequence length="89" mass="10078">MKSLEMINAGLSNIISTYSQELFFCKFRAIKDPVNASYETRVASSDTVGFKGMFLLINSEEVVEIEGVNIFDRNSYAKVYALENLEFGY</sequence>
<dbReference type="RefSeq" id="WP_316255723.1">
    <property type="nucleotide sequence ID" value="NZ_CP132460.1"/>
</dbReference>
<keyword evidence="1" id="KW-0614">Plasmid</keyword>
<name>A0ABZ0CLW4_BORAD</name>
<dbReference type="EMBL" id="CP132460">
    <property type="protein sequence ID" value="WNY66365.1"/>
    <property type="molecule type" value="Genomic_DNA"/>
</dbReference>
<geneLocation type="plasmid" evidence="1 2">
    <name>lp54</name>
</geneLocation>
<accession>A0ABZ0CLW4</accession>
<evidence type="ECO:0000313" key="1">
    <source>
        <dbReference type="EMBL" id="WNY66365.1"/>
    </source>
</evidence>
<proteinExistence type="predicted"/>